<evidence type="ECO:0000313" key="1">
    <source>
        <dbReference type="EMBL" id="CAI0469608.1"/>
    </source>
</evidence>
<dbReference type="EMBL" id="CAMGYJ010000008">
    <property type="protein sequence ID" value="CAI0469608.1"/>
    <property type="molecule type" value="Genomic_DNA"/>
</dbReference>
<proteinExistence type="predicted"/>
<organism evidence="1 2">
    <name type="scientific">Linum tenue</name>
    <dbReference type="NCBI Taxonomy" id="586396"/>
    <lineage>
        <taxon>Eukaryota</taxon>
        <taxon>Viridiplantae</taxon>
        <taxon>Streptophyta</taxon>
        <taxon>Embryophyta</taxon>
        <taxon>Tracheophyta</taxon>
        <taxon>Spermatophyta</taxon>
        <taxon>Magnoliopsida</taxon>
        <taxon>eudicotyledons</taxon>
        <taxon>Gunneridae</taxon>
        <taxon>Pentapetalae</taxon>
        <taxon>rosids</taxon>
        <taxon>fabids</taxon>
        <taxon>Malpighiales</taxon>
        <taxon>Linaceae</taxon>
        <taxon>Linum</taxon>
    </lineage>
</organism>
<comment type="caution">
    <text evidence="1">The sequence shown here is derived from an EMBL/GenBank/DDBJ whole genome shotgun (WGS) entry which is preliminary data.</text>
</comment>
<sequence length="29" mass="3445">MATSRPTSCRWCCESWACRRQPRLTGWSK</sequence>
<gene>
    <name evidence="1" type="ORF">LITE_LOCUS38234</name>
</gene>
<evidence type="ECO:0000313" key="2">
    <source>
        <dbReference type="Proteomes" id="UP001154282"/>
    </source>
</evidence>
<keyword evidence="2" id="KW-1185">Reference proteome</keyword>
<protein>
    <submittedName>
        <fullName evidence="1">Uncharacterized protein</fullName>
    </submittedName>
</protein>
<dbReference type="AlphaFoldDB" id="A0AAV0PFF5"/>
<accession>A0AAV0PFF5</accession>
<dbReference type="Proteomes" id="UP001154282">
    <property type="component" value="Unassembled WGS sequence"/>
</dbReference>
<reference evidence="1" key="1">
    <citation type="submission" date="2022-08" db="EMBL/GenBank/DDBJ databases">
        <authorList>
            <person name="Gutierrez-Valencia J."/>
        </authorList>
    </citation>
    <scope>NUCLEOTIDE SEQUENCE</scope>
</reference>
<name>A0AAV0PFF5_9ROSI</name>